<feature type="compositionally biased region" description="Basic and acidic residues" evidence="1">
    <location>
        <begin position="117"/>
        <end position="146"/>
    </location>
</feature>
<protein>
    <submittedName>
        <fullName evidence="2">Uncharacterized protein</fullName>
    </submittedName>
</protein>
<accession>A0A8T0QTK4</accession>
<dbReference type="EMBL" id="CM029048">
    <property type="protein sequence ID" value="KAG2576350.1"/>
    <property type="molecule type" value="Genomic_DNA"/>
</dbReference>
<keyword evidence="3" id="KW-1185">Reference proteome</keyword>
<gene>
    <name evidence="2" type="ORF">PVAP13_6NG040583</name>
</gene>
<proteinExistence type="predicted"/>
<feature type="compositionally biased region" description="Basic residues" evidence="1">
    <location>
        <begin position="94"/>
        <end position="104"/>
    </location>
</feature>
<organism evidence="2 3">
    <name type="scientific">Panicum virgatum</name>
    <name type="common">Blackwell switchgrass</name>
    <dbReference type="NCBI Taxonomy" id="38727"/>
    <lineage>
        <taxon>Eukaryota</taxon>
        <taxon>Viridiplantae</taxon>
        <taxon>Streptophyta</taxon>
        <taxon>Embryophyta</taxon>
        <taxon>Tracheophyta</taxon>
        <taxon>Spermatophyta</taxon>
        <taxon>Magnoliopsida</taxon>
        <taxon>Liliopsida</taxon>
        <taxon>Poales</taxon>
        <taxon>Poaceae</taxon>
        <taxon>PACMAD clade</taxon>
        <taxon>Panicoideae</taxon>
        <taxon>Panicodae</taxon>
        <taxon>Paniceae</taxon>
        <taxon>Panicinae</taxon>
        <taxon>Panicum</taxon>
        <taxon>Panicum sect. Hiantes</taxon>
    </lineage>
</organism>
<feature type="region of interest" description="Disordered" evidence="1">
    <location>
        <begin position="1"/>
        <end position="161"/>
    </location>
</feature>
<comment type="caution">
    <text evidence="2">The sequence shown here is derived from an EMBL/GenBank/DDBJ whole genome shotgun (WGS) entry which is preliminary data.</text>
</comment>
<feature type="compositionally biased region" description="Basic residues" evidence="1">
    <location>
        <begin position="60"/>
        <end position="69"/>
    </location>
</feature>
<dbReference type="AlphaFoldDB" id="A0A8T0QTK4"/>
<feature type="compositionally biased region" description="Basic and acidic residues" evidence="1">
    <location>
        <begin position="38"/>
        <end position="59"/>
    </location>
</feature>
<evidence type="ECO:0000256" key="1">
    <source>
        <dbReference type="SAM" id="MobiDB-lite"/>
    </source>
</evidence>
<reference evidence="2" key="1">
    <citation type="submission" date="2020-05" db="EMBL/GenBank/DDBJ databases">
        <title>WGS assembly of Panicum virgatum.</title>
        <authorList>
            <person name="Lovell J.T."/>
            <person name="Jenkins J."/>
            <person name="Shu S."/>
            <person name="Juenger T.E."/>
            <person name="Schmutz J."/>
        </authorList>
    </citation>
    <scope>NUCLEOTIDE SEQUENCE</scope>
    <source>
        <strain evidence="2">AP13</strain>
    </source>
</reference>
<name>A0A8T0QTK4_PANVG</name>
<feature type="compositionally biased region" description="Low complexity" evidence="1">
    <location>
        <begin position="1"/>
        <end position="10"/>
    </location>
</feature>
<sequence length="161" mass="18268">MAHAAAARHASPSREDGEWRGGDGDREARAPAGAGEIPWRERERRGDRCLGERSSGKERRGLRHRRRPGRGGIRGEDDGGAAPWPRGSEDRGRPPHHGRRRRRWTAAEAGGGGRRWWSGEEGRGCGGREREREGPRWERERVGREGGKKRKNNYDTWAHSW</sequence>
<evidence type="ECO:0000313" key="3">
    <source>
        <dbReference type="Proteomes" id="UP000823388"/>
    </source>
</evidence>
<evidence type="ECO:0000313" key="2">
    <source>
        <dbReference type="EMBL" id="KAG2576350.1"/>
    </source>
</evidence>
<dbReference type="Proteomes" id="UP000823388">
    <property type="component" value="Chromosome 6N"/>
</dbReference>
<feature type="compositionally biased region" description="Basic and acidic residues" evidence="1">
    <location>
        <begin position="12"/>
        <end position="29"/>
    </location>
</feature>